<organism evidence="1 2">
    <name type="scientific">Cinchona calisaya</name>
    <dbReference type="NCBI Taxonomy" id="153742"/>
    <lineage>
        <taxon>Eukaryota</taxon>
        <taxon>Viridiplantae</taxon>
        <taxon>Streptophyta</taxon>
        <taxon>Embryophyta</taxon>
        <taxon>Tracheophyta</taxon>
        <taxon>Spermatophyta</taxon>
        <taxon>Magnoliopsida</taxon>
        <taxon>eudicotyledons</taxon>
        <taxon>Gunneridae</taxon>
        <taxon>Pentapetalae</taxon>
        <taxon>asterids</taxon>
        <taxon>lamiids</taxon>
        <taxon>Gentianales</taxon>
        <taxon>Rubiaceae</taxon>
        <taxon>Cinchonoideae</taxon>
        <taxon>Cinchoneae</taxon>
        <taxon>Cinchona</taxon>
    </lineage>
</organism>
<dbReference type="AlphaFoldDB" id="A0ABD2XT75"/>
<dbReference type="EMBL" id="JBJUIK010000017">
    <property type="protein sequence ID" value="KAL3497501.1"/>
    <property type="molecule type" value="Genomic_DNA"/>
</dbReference>
<accession>A0ABD2XT75</accession>
<comment type="caution">
    <text evidence="1">The sequence shown here is derived from an EMBL/GenBank/DDBJ whole genome shotgun (WGS) entry which is preliminary data.</text>
</comment>
<evidence type="ECO:0000313" key="2">
    <source>
        <dbReference type="Proteomes" id="UP001630127"/>
    </source>
</evidence>
<dbReference type="Proteomes" id="UP001630127">
    <property type="component" value="Unassembled WGS sequence"/>
</dbReference>
<name>A0ABD2XT75_9GENT</name>
<sequence>MAGRGAGSVINNSPPIPGAVRLLYQRIIPGQLVTQPRITFFRHEDYHNYTLLIDFLATKSDGYYRLHAPTGAADVPRIRYTKIGDHKLLYPIESEPWDTFQETVDIVYLERAHT</sequence>
<reference evidence="1 2" key="1">
    <citation type="submission" date="2024-11" db="EMBL/GenBank/DDBJ databases">
        <title>A near-complete genome assembly of Cinchona calisaya.</title>
        <authorList>
            <person name="Lian D.C."/>
            <person name="Zhao X.W."/>
            <person name="Wei L."/>
        </authorList>
    </citation>
    <scope>NUCLEOTIDE SEQUENCE [LARGE SCALE GENOMIC DNA]</scope>
    <source>
        <tissue evidence="1">Nenye</tissue>
    </source>
</reference>
<protein>
    <recommendedName>
        <fullName evidence="3">rRNA N-glycosidase</fullName>
    </recommendedName>
</protein>
<gene>
    <name evidence="1" type="ORF">ACH5RR_040233</name>
</gene>
<keyword evidence="2" id="KW-1185">Reference proteome</keyword>
<evidence type="ECO:0000313" key="1">
    <source>
        <dbReference type="EMBL" id="KAL3497501.1"/>
    </source>
</evidence>
<evidence type="ECO:0008006" key="3">
    <source>
        <dbReference type="Google" id="ProtNLM"/>
    </source>
</evidence>
<proteinExistence type="predicted"/>